<dbReference type="AlphaFoldDB" id="A0A7Z8G345"/>
<accession>A0A7Z8G345</accession>
<dbReference type="Proteomes" id="UP000297938">
    <property type="component" value="Unassembled WGS sequence"/>
</dbReference>
<protein>
    <submittedName>
        <fullName evidence="1">Uncharacterized protein</fullName>
    </submittedName>
</protein>
<evidence type="ECO:0000313" key="1">
    <source>
        <dbReference type="EMBL" id="TFJ23570.1"/>
    </source>
</evidence>
<evidence type="ECO:0000313" key="2">
    <source>
        <dbReference type="Proteomes" id="UP000297938"/>
    </source>
</evidence>
<reference evidence="1 2" key="1">
    <citation type="journal article" date="2018" name="Int. J. Food Microbiol.">
        <title>Growth of Carnobacterium spp. isolated from chilled vacuum-packaged meat under relevant acidic conditions.</title>
        <authorList>
            <person name="Zhang P."/>
            <person name="Badoni M."/>
            <person name="Ganzle M."/>
            <person name="Yang X."/>
        </authorList>
    </citation>
    <scope>NUCLEOTIDE SEQUENCE [LARGE SCALE GENOMIC DNA]</scope>
    <source>
        <strain evidence="1 2">B2</strain>
    </source>
</reference>
<sequence length="76" mass="8371">MPNNNKLFRFEIDGEGVPKVFINDVEVGVVTLSYQYGTSGTDSGGVCSVMATVVTKDTDEQSVFHCDLISKEIFYQ</sequence>
<dbReference type="RefSeq" id="WP_135026527.1">
    <property type="nucleotide sequence ID" value="NZ_NROV01000016.1"/>
</dbReference>
<proteinExistence type="predicted"/>
<dbReference type="EMBL" id="NRPP01000018">
    <property type="protein sequence ID" value="TFJ23570.1"/>
    <property type="molecule type" value="Genomic_DNA"/>
</dbReference>
<organism evidence="1 2">
    <name type="scientific">Carnobacterium divergens</name>
    <name type="common">Lactobacillus divergens</name>
    <dbReference type="NCBI Taxonomy" id="2748"/>
    <lineage>
        <taxon>Bacteria</taxon>
        <taxon>Bacillati</taxon>
        <taxon>Bacillota</taxon>
        <taxon>Bacilli</taxon>
        <taxon>Lactobacillales</taxon>
        <taxon>Carnobacteriaceae</taxon>
        <taxon>Carnobacterium</taxon>
    </lineage>
</organism>
<comment type="caution">
    <text evidence="1">The sequence shown here is derived from an EMBL/GenBank/DDBJ whole genome shotgun (WGS) entry which is preliminary data.</text>
</comment>
<gene>
    <name evidence="1" type="ORF">CKN69_11720</name>
</gene>
<name>A0A7Z8G345_CARDV</name>